<evidence type="ECO:0000256" key="12">
    <source>
        <dbReference type="ARBA" id="ARBA00023163"/>
    </source>
</evidence>
<keyword evidence="11 16" id="KW-0496">Mitochondrion</keyword>
<accession>A0ABQ8LFD2</accession>
<evidence type="ECO:0000313" key="19">
    <source>
        <dbReference type="EMBL" id="KAI2648446.1"/>
    </source>
</evidence>
<keyword evidence="7 16" id="KW-0831">Ubiquinone biosynthesis</keyword>
<dbReference type="Gene3D" id="1.10.357.10">
    <property type="entry name" value="Tetracycline Repressor, domain 2"/>
    <property type="match status" value="1"/>
</dbReference>
<evidence type="ECO:0000256" key="15">
    <source>
        <dbReference type="PROSITE-ProRule" id="PRU01015"/>
    </source>
</evidence>
<dbReference type="HAMAP" id="MF_00320">
    <property type="entry name" value="RNApol_arch_Rpo3"/>
    <property type="match status" value="1"/>
</dbReference>
<gene>
    <name evidence="19" type="ORF">H4Q32_018553</name>
</gene>
<keyword evidence="12" id="KW-0804">Transcription</keyword>
<keyword evidence="9" id="KW-0809">Transit peptide</keyword>
<dbReference type="InterPro" id="IPR029063">
    <property type="entry name" value="SAM-dependent_MTases_sf"/>
</dbReference>
<dbReference type="CDD" id="cd07031">
    <property type="entry name" value="RNAP_II_RPB3"/>
    <property type="match status" value="1"/>
</dbReference>
<evidence type="ECO:0000256" key="1">
    <source>
        <dbReference type="ARBA" id="ARBA00004173"/>
    </source>
</evidence>
<dbReference type="NCBIfam" id="NF001988">
    <property type="entry name" value="PRK00783.1"/>
    <property type="match status" value="1"/>
</dbReference>
<dbReference type="Gene3D" id="3.40.50.150">
    <property type="entry name" value="Vaccinia Virus protein VP39"/>
    <property type="match status" value="3"/>
</dbReference>
<dbReference type="Pfam" id="PF21392">
    <property type="entry name" value="COQ9_N"/>
    <property type="match status" value="1"/>
</dbReference>
<dbReference type="Pfam" id="PF01000">
    <property type="entry name" value="RNA_pol_A_bac"/>
    <property type="match status" value="1"/>
</dbReference>
<evidence type="ECO:0000256" key="7">
    <source>
        <dbReference type="ARBA" id="ARBA00022688"/>
    </source>
</evidence>
<comment type="subunit">
    <text evidence="14">Homodimer. Heterodimer; two heterodimers of COQ7:COQ9 come together on the same side of the lipid pseudo-bilayer and form a curved tetramer with a hydrophobic surface suitable for membrane interaction. These two tetramers assemble into a soluble octamer with a pseudo-bilayer of lipids captured within. Interacts with COQ7; this interaction allows ubiquinone (CoQ) isoprene intermediates presentation to COQ7 and facilitates the COQ7-mediated hydroxylase step.</text>
</comment>
<evidence type="ECO:0000256" key="13">
    <source>
        <dbReference type="ARBA" id="ARBA00025804"/>
    </source>
</evidence>
<dbReference type="InterPro" id="IPR036603">
    <property type="entry name" value="RBP11-like"/>
</dbReference>
<dbReference type="PANTHER" id="PTHR21427:SF19">
    <property type="entry name" value="UBIQUINONE BIOSYNTHESIS PROTEIN COQ9, MITOCHONDRIAL"/>
    <property type="match status" value="1"/>
</dbReference>
<dbReference type="PANTHER" id="PTHR21427">
    <property type="entry name" value="UBIQUINONE BIOSYNTHESIS PROTEIN COQ9, MITOCHONDRIAL"/>
    <property type="match status" value="1"/>
</dbReference>
<dbReference type="InterPro" id="IPR025799">
    <property type="entry name" value="Arg_MeTrfase"/>
</dbReference>
<evidence type="ECO:0000256" key="2">
    <source>
        <dbReference type="ARBA" id="ARBA00004749"/>
    </source>
</evidence>
<feature type="region of interest" description="Disordered" evidence="17">
    <location>
        <begin position="657"/>
        <end position="682"/>
    </location>
</feature>
<dbReference type="Pfam" id="PF08511">
    <property type="entry name" value="COQ9"/>
    <property type="match status" value="1"/>
</dbReference>
<reference evidence="19 20" key="1">
    <citation type="submission" date="2022-01" db="EMBL/GenBank/DDBJ databases">
        <title>A high-quality chromosome-level genome assembly of rohu carp, Labeo rohita.</title>
        <authorList>
            <person name="Arick M.A. II"/>
            <person name="Hsu C.-Y."/>
            <person name="Magbanua Z."/>
            <person name="Pechanova O."/>
            <person name="Grover C."/>
            <person name="Miller E."/>
            <person name="Thrash A."/>
            <person name="Ezzel L."/>
            <person name="Alam S."/>
            <person name="Benzie J."/>
            <person name="Hamilton M."/>
            <person name="Karsi A."/>
            <person name="Lawrence M.L."/>
            <person name="Peterson D.G."/>
        </authorList>
    </citation>
    <scope>NUCLEOTIDE SEQUENCE [LARGE SCALE GENOMIC DNA]</scope>
    <source>
        <strain evidence="20">BAU-BD-2019</strain>
        <tissue evidence="19">Blood</tissue>
    </source>
</reference>
<evidence type="ECO:0000259" key="18">
    <source>
        <dbReference type="SMART" id="SM00662"/>
    </source>
</evidence>
<evidence type="ECO:0000256" key="5">
    <source>
        <dbReference type="ARBA" id="ARBA00022603"/>
    </source>
</evidence>
<dbReference type="InterPro" id="IPR011262">
    <property type="entry name" value="DNA-dir_RNA_pol_insert"/>
</dbReference>
<dbReference type="SUPFAM" id="SSF55257">
    <property type="entry name" value="RBP11-like subunits of RNA polymerase"/>
    <property type="match status" value="1"/>
</dbReference>
<comment type="function">
    <text evidence="16">Membrane-associated protein that warps the membrane surface to access and bind aromatic isoprenes with high specificity, including ubiquinone (CoQ) isoprene intermediates and presents them directly to Coq7, therefore facilitating the Coq7-mediated hydroxylase step. Participates in the biosynthesis of coenzyme Q, also named ubiquinone, an essential lipid-soluble electron transporter for aerobic cellular respiration.</text>
</comment>
<evidence type="ECO:0000256" key="4">
    <source>
        <dbReference type="ARBA" id="ARBA00022478"/>
    </source>
</evidence>
<sequence>MKTFCGRANPTTGALDWVEESEEYDYHQEIARSCYADMLHDKDRNEKYYQGIRAAVSRVKARGERVVVLDIGTGTGLLSMMAVTTGADYCYAIEVFKPMAQAATCIVERNGFSDKIKVINKHSTEVTVGPDGDMQERANILVTELFDTELIGEGALPSYEHAHMHLVQASCEAVPHRATVYAQLVESDMLWKWSQLQPIEVDGNKLRPPPAVVKCAGAPSVCDIQLSQVPPESFTPLGPICTMFSVDFSKPVSSAAQSYAAQFKAQTSGKAQVVLSWWDIDMDPDGNIWRDHWMQSVYFLPAEENVSEEEELNLIVSHDDYSLWYSLTHSEQNDVKVATFRPCCTCQAHLVWTRPRFGELNDEQRTESYINALRSILKPDSVLHANSLKHGVQLLGIRPEQLSLADLEGNQISVLIGEPYFSTSLLPWHSLFFWYCRTAVAQLLHPNATILPRAATLYIVAVEFRDLWRIRAPCGTCEGFDVSPMDEMIQQSLDYRESWEAEPHPLWEYPCRALTKPRPVMTFDFTQCVPEQPANRRCHGVALWMEYQLTEDITVSMGLTKPVNEEEYHSLDLFTLIVFSHFNREFVNGAHTGNKGALREDGSGFFRSSASKSASESTKSYREINVVGVAVQGTLSPQCSNVRRGFHRAALLRLASDSKSDTSVPPPSYHESGEHGEDYETEEQLQARILTSALEFVPQHGWTVEAIAAGAETLGLSSASTGMFNNGAGDLVLHFIAQCNAQLAETLAEQNNLVQLGQAESKKTADFLRDAVETRLRMLIPYIDTWPQAMSILLLPHNIPDSLKHLSTMVDDIWYYAGDRSTDVNWYTRRAALTGIYNTTELVMVQDSSPDFEETWAFLDNRIKDVVNMANTAKQVQATGEAVVQGLMGAAITRRNLEPNFTMPYANQPTVKITELTDENVKFVIENTDLAVANSIRRVFMSEVPTIAIDWVQIDANSSVLHDEFIAHRVGLIPLTSDDIVDKMQYSRDCTCDDFCPECSVELTLDVRCTEDQTRHVTSRDLLSNNPRVIPVTSRSRDNDPNDYVEQDDILLVKLRKGQELRLRAYAKKGFGKEHAKWNPTAGVAFEYDPDNALRHTKLRRMAFKLHMILMASQKETIVMSAFAVLKKKLSDLQTQLSHEIQSDVLTIN</sequence>
<dbReference type="Pfam" id="PF22528">
    <property type="entry name" value="PRMT_C"/>
    <property type="match status" value="2"/>
</dbReference>
<evidence type="ECO:0000313" key="20">
    <source>
        <dbReference type="Proteomes" id="UP000830375"/>
    </source>
</evidence>
<dbReference type="Proteomes" id="UP000830375">
    <property type="component" value="Unassembled WGS sequence"/>
</dbReference>
<dbReference type="InterPro" id="IPR011263">
    <property type="entry name" value="DNA-dir_RNA_pol_RpoA/D/Rpb3"/>
</dbReference>
<dbReference type="CDD" id="cd02440">
    <property type="entry name" value="AdoMet_MTases"/>
    <property type="match status" value="1"/>
</dbReference>
<dbReference type="InterPro" id="IPR036643">
    <property type="entry name" value="RNApol_insert_sf"/>
</dbReference>
<keyword evidence="10 16" id="KW-0446">Lipid-binding</keyword>
<dbReference type="Gene3D" id="3.30.1360.10">
    <property type="entry name" value="RNA polymerase, RBP11-like subunit"/>
    <property type="match status" value="1"/>
</dbReference>
<dbReference type="InterPro" id="IPR012762">
    <property type="entry name" value="Ubiq_biosynth_COQ9"/>
</dbReference>
<dbReference type="NCBIfam" id="TIGR02396">
    <property type="entry name" value="diverge_rpsU"/>
    <property type="match status" value="1"/>
</dbReference>
<protein>
    <recommendedName>
        <fullName evidence="16">Ubiquinone biosynthesis protein</fullName>
    </recommendedName>
</protein>
<evidence type="ECO:0000256" key="9">
    <source>
        <dbReference type="ARBA" id="ARBA00022946"/>
    </source>
</evidence>
<keyword evidence="6 15" id="KW-0808">Transferase</keyword>
<dbReference type="Pfam" id="PF06325">
    <property type="entry name" value="PrmA"/>
    <property type="match status" value="1"/>
</dbReference>
<dbReference type="SUPFAM" id="SSF53335">
    <property type="entry name" value="S-adenosyl-L-methionine-dependent methyltransferases"/>
    <property type="match status" value="2"/>
</dbReference>
<evidence type="ECO:0000256" key="8">
    <source>
        <dbReference type="ARBA" id="ARBA00022691"/>
    </source>
</evidence>
<evidence type="ECO:0000256" key="17">
    <source>
        <dbReference type="SAM" id="MobiDB-lite"/>
    </source>
</evidence>
<evidence type="ECO:0000256" key="6">
    <source>
        <dbReference type="ARBA" id="ARBA00022679"/>
    </source>
</evidence>
<keyword evidence="20" id="KW-1185">Reference proteome</keyword>
<comment type="similarity">
    <text evidence="13">Belongs to the archaeal Rpo3/eukaryotic RPB3 RNA polymerase subunit family.</text>
</comment>
<evidence type="ECO:0000256" key="11">
    <source>
        <dbReference type="ARBA" id="ARBA00023128"/>
    </source>
</evidence>
<comment type="similarity">
    <text evidence="3 16">Belongs to the COQ9 family.</text>
</comment>
<feature type="domain" description="DNA-directed RNA polymerase RpoA/D/Rpb3-type" evidence="18">
    <location>
        <begin position="920"/>
        <end position="1136"/>
    </location>
</feature>
<keyword evidence="5 15" id="KW-0489">Methyltransferase</keyword>
<comment type="subcellular location">
    <subcellularLocation>
        <location evidence="1 16">Mitochondrion</location>
    </subcellularLocation>
</comment>
<dbReference type="SUPFAM" id="SSF56553">
    <property type="entry name" value="Insert subdomain of RNA polymerase alpha subunit"/>
    <property type="match status" value="1"/>
</dbReference>
<evidence type="ECO:0000256" key="10">
    <source>
        <dbReference type="ARBA" id="ARBA00023121"/>
    </source>
</evidence>
<organism evidence="19 20">
    <name type="scientific">Labeo rohita</name>
    <name type="common">Indian major carp</name>
    <name type="synonym">Cyprinus rohita</name>
    <dbReference type="NCBI Taxonomy" id="84645"/>
    <lineage>
        <taxon>Eukaryota</taxon>
        <taxon>Metazoa</taxon>
        <taxon>Chordata</taxon>
        <taxon>Craniata</taxon>
        <taxon>Vertebrata</taxon>
        <taxon>Euteleostomi</taxon>
        <taxon>Actinopterygii</taxon>
        <taxon>Neopterygii</taxon>
        <taxon>Teleostei</taxon>
        <taxon>Ostariophysi</taxon>
        <taxon>Cypriniformes</taxon>
        <taxon>Cyprinidae</taxon>
        <taxon>Labeoninae</taxon>
        <taxon>Labeonini</taxon>
        <taxon>Labeo</taxon>
    </lineage>
</organism>
<proteinExistence type="inferred from homology"/>
<dbReference type="SMART" id="SM00662">
    <property type="entry name" value="RPOLD"/>
    <property type="match status" value="1"/>
</dbReference>
<dbReference type="InterPro" id="IPR048674">
    <property type="entry name" value="COQ9_HTH"/>
</dbReference>
<comment type="caution">
    <text evidence="19">The sequence shown here is derived from an EMBL/GenBank/DDBJ whole genome shotgun (WGS) entry which is preliminary data.</text>
</comment>
<evidence type="ECO:0000256" key="3">
    <source>
        <dbReference type="ARBA" id="ARBA00010766"/>
    </source>
</evidence>
<dbReference type="Gene3D" id="2.170.120.12">
    <property type="entry name" value="DNA-directed RNA polymerase, insert domain"/>
    <property type="match status" value="1"/>
</dbReference>
<dbReference type="InterPro" id="IPR055135">
    <property type="entry name" value="PRMT_dom"/>
</dbReference>
<dbReference type="PROSITE" id="PS51678">
    <property type="entry name" value="SAM_MT_PRMT"/>
    <property type="match status" value="1"/>
</dbReference>
<keyword evidence="4" id="KW-0240">DNA-directed RNA polymerase</keyword>
<dbReference type="Gene3D" id="2.70.160.11">
    <property type="entry name" value="Hnrnp arginine n-methyltransferase1"/>
    <property type="match status" value="2"/>
</dbReference>
<evidence type="ECO:0000256" key="14">
    <source>
        <dbReference type="ARBA" id="ARBA00062895"/>
    </source>
</evidence>
<name>A0ABQ8LFD2_LABRO</name>
<dbReference type="InterPro" id="IPR013718">
    <property type="entry name" value="COQ9_C"/>
</dbReference>
<dbReference type="EMBL" id="JACTAM010000025">
    <property type="protein sequence ID" value="KAI2648446.1"/>
    <property type="molecule type" value="Genomic_DNA"/>
</dbReference>
<comment type="pathway">
    <text evidence="2 16">Cofactor biosynthesis; ubiquinone biosynthesis.</text>
</comment>
<keyword evidence="8 15" id="KW-0949">S-adenosyl-L-methionine</keyword>
<dbReference type="InterPro" id="IPR022842">
    <property type="entry name" value="RNAP_Rpo3/Rpb3/RPAC1"/>
</dbReference>
<evidence type="ECO:0000256" key="16">
    <source>
        <dbReference type="RuleBase" id="RU366063"/>
    </source>
</evidence>